<dbReference type="Gene3D" id="1.50.10.10">
    <property type="match status" value="1"/>
</dbReference>
<gene>
    <name evidence="1" type="ORF">UFOPK2662_00868</name>
</gene>
<dbReference type="InterPro" id="IPR008928">
    <property type="entry name" value="6-hairpin_glycosidase_sf"/>
</dbReference>
<organism evidence="1">
    <name type="scientific">freshwater metagenome</name>
    <dbReference type="NCBI Taxonomy" id="449393"/>
    <lineage>
        <taxon>unclassified sequences</taxon>
        <taxon>metagenomes</taxon>
        <taxon>ecological metagenomes</taxon>
    </lineage>
</organism>
<reference evidence="1" key="1">
    <citation type="submission" date="2020-05" db="EMBL/GenBank/DDBJ databases">
        <authorList>
            <person name="Chiriac C."/>
            <person name="Salcher M."/>
            <person name="Ghai R."/>
            <person name="Kavagutti S V."/>
        </authorList>
    </citation>
    <scope>NUCLEOTIDE SEQUENCE</scope>
</reference>
<sequence>MDELKTGEKTVNYEVILEDNDPALNPANRPHIDQAVEMILGKAHGFEVPFAAVPLKEHKNLPEQNLYSCLFGRDSLLIADLLFNVKPHLRMNVIQALALVQGSTVDSKSEEEPGRIAHEVRTIDDPVARKLQDEGDWKFPYYGSVDATLIWMKQVSKAAEADPSILDIMVGGLALWERFIASTQWLVTRLDTSSGFIESSRSNPKGIANQMWKDSGDSYMHANGALARGDSTASVETVGETYDAILAAKAVQLLKPSTKWPLSTSELSKLARHVQLSLIGHFWMGDSFALGLERSPDAGVTKFESLASNQGRLLDSGVISGDEFSQYREAIATAMTDSSMLGDSGLRTLARSHVSYRPGGYHTGSAWPFDGVLTARGLLKHGFIKESQQVQARIKNAIESSGGYPEFFRGDWPEKDLINRFIQDVQFDDESGVRAHTNRIAQPPQIIQGWTVAAYSWLTSRG</sequence>
<dbReference type="AlphaFoldDB" id="A0A6J6RKX3"/>
<name>A0A6J6RKX3_9ZZZZ</name>
<dbReference type="GO" id="GO:0005975">
    <property type="term" value="P:carbohydrate metabolic process"/>
    <property type="evidence" value="ECO:0007669"/>
    <property type="project" value="InterPro"/>
</dbReference>
<protein>
    <submittedName>
        <fullName evidence="1">Unannotated protein</fullName>
    </submittedName>
</protein>
<accession>A0A6J6RKX3</accession>
<proteinExistence type="predicted"/>
<dbReference type="SUPFAM" id="SSF48208">
    <property type="entry name" value="Six-hairpin glycosidases"/>
    <property type="match status" value="1"/>
</dbReference>
<evidence type="ECO:0000313" key="1">
    <source>
        <dbReference type="EMBL" id="CAB4723038.1"/>
    </source>
</evidence>
<dbReference type="InterPro" id="IPR012341">
    <property type="entry name" value="6hp_glycosidase-like_sf"/>
</dbReference>
<dbReference type="EMBL" id="CAEZYI010000048">
    <property type="protein sequence ID" value="CAB4723038.1"/>
    <property type="molecule type" value="Genomic_DNA"/>
</dbReference>